<dbReference type="HOGENOM" id="CLU_509078_0_0_1"/>
<keyword evidence="1" id="KW-0812">Transmembrane</keyword>
<protein>
    <recommendedName>
        <fullName evidence="4">Glycosyltransferase family 69 protein</fullName>
    </recommendedName>
</protein>
<dbReference type="OrthoDB" id="262547at2759"/>
<keyword evidence="1" id="KW-0472">Membrane</keyword>
<comment type="caution">
    <text evidence="2">The sequence shown here is derived from an EMBL/GenBank/DDBJ whole genome shotgun (WGS) entry which is preliminary data.</text>
</comment>
<evidence type="ECO:0000313" key="3">
    <source>
        <dbReference type="Proteomes" id="UP000009131"/>
    </source>
</evidence>
<keyword evidence="3" id="KW-1185">Reference proteome</keyword>
<dbReference type="Proteomes" id="UP000009131">
    <property type="component" value="Unassembled WGS sequence"/>
</dbReference>
<dbReference type="PANTHER" id="PTHR34144">
    <property type="entry name" value="CHROMOSOME 8, WHOLE GENOME SHOTGUN SEQUENCE"/>
    <property type="match status" value="1"/>
</dbReference>
<dbReference type="InterPro" id="IPR021047">
    <property type="entry name" value="Mannosyltransferase_CMT1"/>
</dbReference>
<evidence type="ECO:0008006" key="4">
    <source>
        <dbReference type="Google" id="ProtNLM"/>
    </source>
</evidence>
<gene>
    <name evidence="2" type="primary">Mo05253</name>
    <name evidence="2" type="ORF">E5Q_05253</name>
</gene>
<dbReference type="PANTHER" id="PTHR34144:SF7">
    <property type="entry name" value="EXPORT PROTEIN (CAP59), PUTATIVE (AFU_ORTHOLOGUE AFUA_7G05020)-RELATED"/>
    <property type="match status" value="1"/>
</dbReference>
<sequence length="535" mass="60360">MPSNMPPLARPTRSQIKLSLTNRHASARHAGDFISFRLNKRKQLFITLAICSTVFIGLILALARGTSILRGRSGKRDPLNIASQSYGSKPVIGKKPNEPQWRTRPLKGKARSTFDALLDKSKLPSAVESRDTSAGALFDILHGLSTNKSELAICTLTPLHVQRYLKVAGSRESILIAFNARNVEAVLPSIVQELLVILDHLGSKRIHISIYENGSHDATVAQLYVLSKLFDKIDVSYTIRCDGKFVPAMDLPNRRIDSLAKIRNAALLPLTDIFVAGQNGGFDQVVFLNDVFFCAADVIELLHSRMFLDASMTCAMDYQRLEVPEFRSQGYPMLFYDVWVARDILGLPFYAIEKDGTWVLPSPPLKQNRHDHARYDSNLPFQVFSCWNGITVIQAKAFYPPHSLRFRAINHTDASSECYLFNVDLWKTGLGRIAIIPKARVAYTLREYDEVRQDLNTTAWQLSGRHIVSAREDFDWKNFPPKRVAHYDFGHCKRKGWEWTSMHCATAKKESGNKLTDCCRLVQGFCEDANGNSRQ</sequence>
<reference evidence="2 3" key="1">
    <citation type="journal article" date="2011" name="J. Gen. Appl. Microbiol.">
        <title>Draft genome sequencing of the enigmatic basidiomycete Mixia osmundae.</title>
        <authorList>
            <person name="Nishida H."/>
            <person name="Nagatsuka Y."/>
            <person name="Sugiyama J."/>
        </authorList>
    </citation>
    <scope>NUCLEOTIDE SEQUENCE [LARGE SCALE GENOMIC DNA]</scope>
    <source>
        <strain evidence="3">CBS 9802 / IAM 14324 / JCM 22182 / KY 12970</strain>
    </source>
</reference>
<accession>G7E6V6</accession>
<dbReference type="eggNOG" id="ENOG502QRBX">
    <property type="taxonomic scope" value="Eukaryota"/>
</dbReference>
<dbReference type="AlphaFoldDB" id="G7E6V6"/>
<reference evidence="2 3" key="2">
    <citation type="journal article" date="2012" name="Open Biol.">
        <title>Characteristics of nucleosomes and linker DNA regions on the genome of the basidiomycete Mixia osmundae revealed by mono- and dinucleosome mapping.</title>
        <authorList>
            <person name="Nishida H."/>
            <person name="Kondo S."/>
            <person name="Matsumoto T."/>
            <person name="Suzuki Y."/>
            <person name="Yoshikawa H."/>
            <person name="Taylor T.D."/>
            <person name="Sugiyama J."/>
        </authorList>
    </citation>
    <scope>NUCLEOTIDE SEQUENCE [LARGE SCALE GENOMIC DNA]</scope>
    <source>
        <strain evidence="3">CBS 9802 / IAM 14324 / JCM 22182 / KY 12970</strain>
    </source>
</reference>
<dbReference type="Pfam" id="PF11735">
    <property type="entry name" value="CAP59_mtransfer"/>
    <property type="match status" value="1"/>
</dbReference>
<dbReference type="InParanoid" id="G7E6V6"/>
<name>G7E6V6_MIXOS</name>
<keyword evidence="1" id="KW-1133">Transmembrane helix</keyword>
<evidence type="ECO:0000313" key="2">
    <source>
        <dbReference type="EMBL" id="GAA98566.1"/>
    </source>
</evidence>
<dbReference type="EMBL" id="BABT02000153">
    <property type="protein sequence ID" value="GAA98566.1"/>
    <property type="molecule type" value="Genomic_DNA"/>
</dbReference>
<evidence type="ECO:0000256" key="1">
    <source>
        <dbReference type="SAM" id="Phobius"/>
    </source>
</evidence>
<organism evidence="2 3">
    <name type="scientific">Mixia osmundae (strain CBS 9802 / IAM 14324 / JCM 22182 / KY 12970)</name>
    <dbReference type="NCBI Taxonomy" id="764103"/>
    <lineage>
        <taxon>Eukaryota</taxon>
        <taxon>Fungi</taxon>
        <taxon>Dikarya</taxon>
        <taxon>Basidiomycota</taxon>
        <taxon>Pucciniomycotina</taxon>
        <taxon>Mixiomycetes</taxon>
        <taxon>Mixiales</taxon>
        <taxon>Mixiaceae</taxon>
        <taxon>Mixia</taxon>
    </lineage>
</organism>
<proteinExistence type="predicted"/>
<feature type="transmembrane region" description="Helical" evidence="1">
    <location>
        <begin position="44"/>
        <end position="63"/>
    </location>
</feature>